<dbReference type="EMBL" id="JNOM01000050">
    <property type="protein sequence ID" value="KNG88544.1"/>
    <property type="molecule type" value="Genomic_DNA"/>
</dbReference>
<gene>
    <name evidence="1" type="ORF">ANOM_002680</name>
</gene>
<evidence type="ECO:0000313" key="2">
    <source>
        <dbReference type="Proteomes" id="UP000037505"/>
    </source>
</evidence>
<sequence length="111" mass="11990">MRRPDVRRLPEGSWTVDVIVYPALVVLLDKATSALDTESEKPIQGALLQAASSCNRITIAVAHRLLTVRDANCIFVFYAGKVVEAGTHSELIGKGGMYAKMCEAQKLDGTA</sequence>
<dbReference type="PANTHER" id="PTHR43394">
    <property type="entry name" value="ATP-DEPENDENT PERMEASE MDL1, MITOCHONDRIAL"/>
    <property type="match status" value="1"/>
</dbReference>
<accession>A0A0L1J9X6</accession>
<keyword evidence="2" id="KW-1185">Reference proteome</keyword>
<dbReference type="GO" id="GO:0015421">
    <property type="term" value="F:ABC-type oligopeptide transporter activity"/>
    <property type="evidence" value="ECO:0007669"/>
    <property type="project" value="TreeGrafter"/>
</dbReference>
<reference evidence="1 2" key="1">
    <citation type="submission" date="2014-06" db="EMBL/GenBank/DDBJ databases">
        <title>The Genome of the Aflatoxigenic Filamentous Fungus Aspergillus nomius.</title>
        <authorList>
            <person name="Moore M.G."/>
            <person name="Shannon B.M."/>
            <person name="Brian M.M."/>
        </authorList>
    </citation>
    <scope>NUCLEOTIDE SEQUENCE [LARGE SCALE GENOMIC DNA]</scope>
    <source>
        <strain evidence="1 2">NRRL 13137</strain>
    </source>
</reference>
<protein>
    <submittedName>
        <fullName evidence="1">ATP-binding cassette multidrug transport protein ATRC</fullName>
    </submittedName>
</protein>
<dbReference type="GeneID" id="26804484"/>
<dbReference type="InterPro" id="IPR027417">
    <property type="entry name" value="P-loop_NTPase"/>
</dbReference>
<keyword evidence="1" id="KW-0067">ATP-binding</keyword>
<keyword evidence="1" id="KW-0547">Nucleotide-binding</keyword>
<name>A0A0L1J9X6_ASPN3</name>
<dbReference type="SUPFAM" id="SSF52540">
    <property type="entry name" value="P-loop containing nucleoside triphosphate hydrolases"/>
    <property type="match status" value="1"/>
</dbReference>
<dbReference type="Gene3D" id="3.40.50.300">
    <property type="entry name" value="P-loop containing nucleotide triphosphate hydrolases"/>
    <property type="match status" value="1"/>
</dbReference>
<evidence type="ECO:0000313" key="1">
    <source>
        <dbReference type="EMBL" id="KNG88544.1"/>
    </source>
</evidence>
<dbReference type="OrthoDB" id="6500128at2759"/>
<dbReference type="RefSeq" id="XP_015409467.1">
    <property type="nucleotide sequence ID" value="XM_015547937.1"/>
</dbReference>
<comment type="caution">
    <text evidence="1">The sequence shown here is derived from an EMBL/GenBank/DDBJ whole genome shotgun (WGS) entry which is preliminary data.</text>
</comment>
<proteinExistence type="predicted"/>
<dbReference type="STRING" id="1509407.A0A0L1J9X6"/>
<dbReference type="Proteomes" id="UP000037505">
    <property type="component" value="Unassembled WGS sequence"/>
</dbReference>
<dbReference type="GO" id="GO:0005524">
    <property type="term" value="F:ATP binding"/>
    <property type="evidence" value="ECO:0007669"/>
    <property type="project" value="UniProtKB-KW"/>
</dbReference>
<dbReference type="InterPro" id="IPR039421">
    <property type="entry name" value="Type_1_exporter"/>
</dbReference>
<dbReference type="PANTHER" id="PTHR43394:SF1">
    <property type="entry name" value="ATP-BINDING CASSETTE SUB-FAMILY B MEMBER 10, MITOCHONDRIAL"/>
    <property type="match status" value="1"/>
</dbReference>
<dbReference type="GO" id="GO:0005743">
    <property type="term" value="C:mitochondrial inner membrane"/>
    <property type="evidence" value="ECO:0007669"/>
    <property type="project" value="TreeGrafter"/>
</dbReference>
<dbReference type="AlphaFoldDB" id="A0A0L1J9X6"/>
<dbReference type="GO" id="GO:0090374">
    <property type="term" value="P:oligopeptide export from mitochondrion"/>
    <property type="evidence" value="ECO:0007669"/>
    <property type="project" value="TreeGrafter"/>
</dbReference>
<organism evidence="1 2">
    <name type="scientific">Aspergillus nomiae NRRL (strain ATCC 15546 / NRRL 13137 / CBS 260.88 / M93)</name>
    <dbReference type="NCBI Taxonomy" id="1509407"/>
    <lineage>
        <taxon>Eukaryota</taxon>
        <taxon>Fungi</taxon>
        <taxon>Dikarya</taxon>
        <taxon>Ascomycota</taxon>
        <taxon>Pezizomycotina</taxon>
        <taxon>Eurotiomycetes</taxon>
        <taxon>Eurotiomycetidae</taxon>
        <taxon>Eurotiales</taxon>
        <taxon>Aspergillaceae</taxon>
        <taxon>Aspergillus</taxon>
        <taxon>Aspergillus subgen. Circumdati</taxon>
    </lineage>
</organism>